<gene>
    <name evidence="1" type="ORF">GCM10009759_64990</name>
</gene>
<dbReference type="PANTHER" id="PTHR13017">
    <property type="entry name" value="5-FORMYLTETRAHYDROFOLATE CYCLO-LIGASE-RELATED"/>
    <property type="match status" value="1"/>
</dbReference>
<sequence>MSPTRESGKSELRERVWSALDAASAVKDDTAHDRIPDFRGAEAAARRLSELPVWRSAGVVKAVPDTAQEPVRALALDQGKLLYMAVPRLAEQAPFYVLDPAKLTVPPAVAANRHQVRNLTTAVDVDALAPVDVIVLGTVAVDRTGARIGKGAGYSDLEVALLTEAGLISEKTVIVTTVHQLQVVDEVPTEAHDVRVDLIVTPDEVITCPGPRVPARIHWETLPGEKIAAIPALARRRARQG</sequence>
<dbReference type="Gene3D" id="3.40.50.10420">
    <property type="entry name" value="NagB/RpiA/CoA transferase-like"/>
    <property type="match status" value="1"/>
</dbReference>
<organism evidence="1 2">
    <name type="scientific">Kitasatospora saccharophila</name>
    <dbReference type="NCBI Taxonomy" id="407973"/>
    <lineage>
        <taxon>Bacteria</taxon>
        <taxon>Bacillati</taxon>
        <taxon>Actinomycetota</taxon>
        <taxon>Actinomycetes</taxon>
        <taxon>Kitasatosporales</taxon>
        <taxon>Streptomycetaceae</taxon>
        <taxon>Kitasatospora</taxon>
    </lineage>
</organism>
<dbReference type="RefSeq" id="WP_344557392.1">
    <property type="nucleotide sequence ID" value="NZ_BAAANS010000061.1"/>
</dbReference>
<dbReference type="SUPFAM" id="SSF100950">
    <property type="entry name" value="NagB/RpiA/CoA transferase-like"/>
    <property type="match status" value="1"/>
</dbReference>
<dbReference type="EMBL" id="BAAANS010000061">
    <property type="protein sequence ID" value="GAA2118066.1"/>
    <property type="molecule type" value="Genomic_DNA"/>
</dbReference>
<accession>A0ABN2XX45</accession>
<dbReference type="InterPro" id="IPR002698">
    <property type="entry name" value="FTHF_cligase"/>
</dbReference>
<dbReference type="PANTHER" id="PTHR13017:SF0">
    <property type="entry name" value="METHENYLTETRAHYDROFOLATE SYNTHASE DOMAIN-CONTAINING PROTEIN"/>
    <property type="match status" value="1"/>
</dbReference>
<dbReference type="Proteomes" id="UP001500897">
    <property type="component" value="Unassembled WGS sequence"/>
</dbReference>
<comment type="caution">
    <text evidence="1">The sequence shown here is derived from an EMBL/GenBank/DDBJ whole genome shotgun (WGS) entry which is preliminary data.</text>
</comment>
<evidence type="ECO:0000313" key="2">
    <source>
        <dbReference type="Proteomes" id="UP001500897"/>
    </source>
</evidence>
<reference evidence="1 2" key="1">
    <citation type="journal article" date="2019" name="Int. J. Syst. Evol. Microbiol.">
        <title>The Global Catalogue of Microorganisms (GCM) 10K type strain sequencing project: providing services to taxonomists for standard genome sequencing and annotation.</title>
        <authorList>
            <consortium name="The Broad Institute Genomics Platform"/>
            <consortium name="The Broad Institute Genome Sequencing Center for Infectious Disease"/>
            <person name="Wu L."/>
            <person name="Ma J."/>
        </authorList>
    </citation>
    <scope>NUCLEOTIDE SEQUENCE [LARGE SCALE GENOMIC DNA]</scope>
    <source>
        <strain evidence="1 2">JCM 14559</strain>
    </source>
</reference>
<keyword evidence="2" id="KW-1185">Reference proteome</keyword>
<dbReference type="Pfam" id="PF01812">
    <property type="entry name" value="5-FTHF_cyc-lig"/>
    <property type="match status" value="1"/>
</dbReference>
<dbReference type="InterPro" id="IPR024185">
    <property type="entry name" value="FTHF_cligase-like_sf"/>
</dbReference>
<proteinExistence type="predicted"/>
<evidence type="ECO:0000313" key="1">
    <source>
        <dbReference type="EMBL" id="GAA2118066.1"/>
    </source>
</evidence>
<dbReference type="InterPro" id="IPR037171">
    <property type="entry name" value="NagB/RpiA_transferase-like"/>
</dbReference>
<name>A0ABN2XX45_9ACTN</name>
<protein>
    <submittedName>
        <fullName evidence="1">5-formyltetrahydrofolate cyclo-ligase</fullName>
    </submittedName>
</protein>